<reference evidence="2 3" key="1">
    <citation type="submission" date="2019-10" db="EMBL/GenBank/DDBJ databases">
        <title>Assembly and Annotation for the nematode Trichostrongylus colubriformis.</title>
        <authorList>
            <person name="Martin J."/>
        </authorList>
    </citation>
    <scope>NUCLEOTIDE SEQUENCE [LARGE SCALE GENOMIC DNA]</scope>
    <source>
        <strain evidence="2">G859</strain>
        <tissue evidence="2">Whole worm</tissue>
    </source>
</reference>
<name>A0AAN8IM00_TRICO</name>
<proteinExistence type="predicted"/>
<dbReference type="EMBL" id="WIXE01012863">
    <property type="protein sequence ID" value="KAK5975603.1"/>
    <property type="molecule type" value="Genomic_DNA"/>
</dbReference>
<comment type="caution">
    <text evidence="2">The sequence shown here is derived from an EMBL/GenBank/DDBJ whole genome shotgun (WGS) entry which is preliminary data.</text>
</comment>
<keyword evidence="3" id="KW-1185">Reference proteome</keyword>
<sequence>MLLESRKEVEEQSAEWQKEFRGATRSALVPFSEHPRRAGSEADLAYASNPHPHHPYGPPMPPPGARMPPFPMHPPHPHHPHHPMMGFHPPPPHPPPHPQFFRGPFPPPPPPPPPHHMMPPPSMRLPPGVRMPPPPPHMFPMMAPPFAPRGYFMPPPPPHFMGGHPHPYRPTSPGEGPIITGPESIYGTIPRRGAYEEPVYMPGSHVGPPEASYQPANYPTDHYESYYDTYRRKSTKKDGGASSVASRQDSSSVWEQYEAGIYRKPHLNEKAFGGTLKSTAIKETSNTTLNRNGSPELATQTVEANVSRPDTPPVDYEAFENMKIKQHGGNGRTPVY</sequence>
<evidence type="ECO:0000313" key="3">
    <source>
        <dbReference type="Proteomes" id="UP001331761"/>
    </source>
</evidence>
<feature type="region of interest" description="Disordered" evidence="1">
    <location>
        <begin position="284"/>
        <end position="310"/>
    </location>
</feature>
<evidence type="ECO:0000313" key="2">
    <source>
        <dbReference type="EMBL" id="KAK5975603.1"/>
    </source>
</evidence>
<dbReference type="AlphaFoldDB" id="A0AAN8IM00"/>
<feature type="compositionally biased region" description="Basic and acidic residues" evidence="1">
    <location>
        <begin position="1"/>
        <end position="22"/>
    </location>
</feature>
<protein>
    <submittedName>
        <fullName evidence="2">Uncharacterized protein</fullName>
    </submittedName>
</protein>
<dbReference type="Proteomes" id="UP001331761">
    <property type="component" value="Unassembled WGS sequence"/>
</dbReference>
<feature type="compositionally biased region" description="Polar residues" evidence="1">
    <location>
        <begin position="284"/>
        <end position="304"/>
    </location>
</feature>
<evidence type="ECO:0000256" key="1">
    <source>
        <dbReference type="SAM" id="MobiDB-lite"/>
    </source>
</evidence>
<accession>A0AAN8IM00</accession>
<feature type="region of interest" description="Disordered" evidence="1">
    <location>
        <begin position="1"/>
        <end position="95"/>
    </location>
</feature>
<gene>
    <name evidence="2" type="ORF">GCK32_016858</name>
</gene>
<feature type="compositionally biased region" description="Pro residues" evidence="1">
    <location>
        <begin position="55"/>
        <end position="74"/>
    </location>
</feature>
<organism evidence="2 3">
    <name type="scientific">Trichostrongylus colubriformis</name>
    <name type="common">Black scour worm</name>
    <dbReference type="NCBI Taxonomy" id="6319"/>
    <lineage>
        <taxon>Eukaryota</taxon>
        <taxon>Metazoa</taxon>
        <taxon>Ecdysozoa</taxon>
        <taxon>Nematoda</taxon>
        <taxon>Chromadorea</taxon>
        <taxon>Rhabditida</taxon>
        <taxon>Rhabditina</taxon>
        <taxon>Rhabditomorpha</taxon>
        <taxon>Strongyloidea</taxon>
        <taxon>Trichostrongylidae</taxon>
        <taxon>Trichostrongylus</taxon>
    </lineage>
</organism>